<organism evidence="1 2">
    <name type="scientific">Nonomuraea maheshkhaliensis</name>
    <dbReference type="NCBI Taxonomy" id="419590"/>
    <lineage>
        <taxon>Bacteria</taxon>
        <taxon>Bacillati</taxon>
        <taxon>Actinomycetota</taxon>
        <taxon>Actinomycetes</taxon>
        <taxon>Streptosporangiales</taxon>
        <taxon>Streptosporangiaceae</taxon>
        <taxon>Nonomuraea</taxon>
    </lineage>
</organism>
<comment type="caution">
    <text evidence="1">The sequence shown here is derived from an EMBL/GenBank/DDBJ whole genome shotgun (WGS) entry which is preliminary data.</text>
</comment>
<keyword evidence="2" id="KW-1185">Reference proteome</keyword>
<sequence length="161" mass="18362">MDYLDGDTSQVLRGYRYELLVECRAHNIHRKAVTPYTSLFGGYGFVIQGDRRYGDKNTVTLWTTRHTWQRFHLKAGSVRYRTLMNLPEYGHLLDAVARDYPPGSLTAELTATLAQILQLWAAAKADGRNHLDLRQVDEVVAARLNHFVRAWLDSGKENADA</sequence>
<dbReference type="Proteomes" id="UP001500064">
    <property type="component" value="Unassembled WGS sequence"/>
</dbReference>
<evidence type="ECO:0000313" key="2">
    <source>
        <dbReference type="Proteomes" id="UP001500064"/>
    </source>
</evidence>
<reference evidence="1 2" key="1">
    <citation type="journal article" date="2019" name="Int. J. Syst. Evol. Microbiol.">
        <title>The Global Catalogue of Microorganisms (GCM) 10K type strain sequencing project: providing services to taxonomists for standard genome sequencing and annotation.</title>
        <authorList>
            <consortium name="The Broad Institute Genomics Platform"/>
            <consortium name="The Broad Institute Genome Sequencing Center for Infectious Disease"/>
            <person name="Wu L."/>
            <person name="Ma J."/>
        </authorList>
    </citation>
    <scope>NUCLEOTIDE SEQUENCE [LARGE SCALE GENOMIC DNA]</scope>
    <source>
        <strain evidence="1 2">JCM 13929</strain>
    </source>
</reference>
<dbReference type="RefSeq" id="WP_346101494.1">
    <property type="nucleotide sequence ID" value="NZ_BAAAMU010000003.1"/>
</dbReference>
<gene>
    <name evidence="1" type="ORF">GCM10009733_008270</name>
</gene>
<proteinExistence type="predicted"/>
<evidence type="ECO:0000313" key="1">
    <source>
        <dbReference type="EMBL" id="GAA1614414.1"/>
    </source>
</evidence>
<name>A0ABN2ERS0_9ACTN</name>
<accession>A0ABN2ERS0</accession>
<protein>
    <submittedName>
        <fullName evidence="1">Uncharacterized protein</fullName>
    </submittedName>
</protein>
<dbReference type="EMBL" id="BAAAMU010000003">
    <property type="protein sequence ID" value="GAA1614414.1"/>
    <property type="molecule type" value="Genomic_DNA"/>
</dbReference>